<evidence type="ECO:0000256" key="3">
    <source>
        <dbReference type="ARBA" id="ARBA00022833"/>
    </source>
</evidence>
<evidence type="ECO:0000313" key="6">
    <source>
        <dbReference type="EMBL" id="MFD1782363.1"/>
    </source>
</evidence>
<proteinExistence type="inferred from homology"/>
<keyword evidence="3" id="KW-0862">Zinc</keyword>
<sequence length="156" mass="16874">MNTTGGCQCGAVRFRVEGELGEASICHCRMCQKAMGGLFGPFVSAPAEALVWTRGERKRFQSSNKVHRGFCGDCGTPLTYEYAGARHIGLAIGALDRPAEAPPAEQLESPERVPFFDDLASLPVHRTDEPRAAAHLAGIVSYQHPDHDTAEWPPKG</sequence>
<evidence type="ECO:0000256" key="1">
    <source>
        <dbReference type="ARBA" id="ARBA00005495"/>
    </source>
</evidence>
<evidence type="ECO:0000256" key="2">
    <source>
        <dbReference type="ARBA" id="ARBA00022723"/>
    </source>
</evidence>
<comment type="similarity">
    <text evidence="1">Belongs to the Gfa family.</text>
</comment>
<evidence type="ECO:0000256" key="4">
    <source>
        <dbReference type="ARBA" id="ARBA00023239"/>
    </source>
</evidence>
<accession>A0ABW4MY06</accession>
<dbReference type="PANTHER" id="PTHR33337:SF40">
    <property type="entry name" value="CENP-V_GFA DOMAIN-CONTAINING PROTEIN-RELATED"/>
    <property type="match status" value="1"/>
</dbReference>
<keyword evidence="7" id="KW-1185">Reference proteome</keyword>
<keyword evidence="4" id="KW-0456">Lyase</keyword>
<dbReference type="Pfam" id="PF04828">
    <property type="entry name" value="GFA"/>
    <property type="match status" value="1"/>
</dbReference>
<dbReference type="Proteomes" id="UP001597237">
    <property type="component" value="Unassembled WGS sequence"/>
</dbReference>
<dbReference type="Gene3D" id="3.90.1590.10">
    <property type="entry name" value="glutathione-dependent formaldehyde- activating enzyme (gfa)"/>
    <property type="match status" value="1"/>
</dbReference>
<dbReference type="PROSITE" id="PS51891">
    <property type="entry name" value="CENP_V_GFA"/>
    <property type="match status" value="1"/>
</dbReference>
<reference evidence="7" key="1">
    <citation type="journal article" date="2019" name="Int. J. Syst. Evol. Microbiol.">
        <title>The Global Catalogue of Microorganisms (GCM) 10K type strain sequencing project: providing services to taxonomists for standard genome sequencing and annotation.</title>
        <authorList>
            <consortium name="The Broad Institute Genomics Platform"/>
            <consortium name="The Broad Institute Genome Sequencing Center for Infectious Disease"/>
            <person name="Wu L."/>
            <person name="Ma J."/>
        </authorList>
    </citation>
    <scope>NUCLEOTIDE SEQUENCE [LARGE SCALE GENOMIC DNA]</scope>
    <source>
        <strain evidence="7">DFY28</strain>
    </source>
</reference>
<keyword evidence="2" id="KW-0479">Metal-binding</keyword>
<evidence type="ECO:0000259" key="5">
    <source>
        <dbReference type="PROSITE" id="PS51891"/>
    </source>
</evidence>
<evidence type="ECO:0000313" key="7">
    <source>
        <dbReference type="Proteomes" id="UP001597237"/>
    </source>
</evidence>
<dbReference type="EMBL" id="JBHUEY010000001">
    <property type="protein sequence ID" value="MFD1782363.1"/>
    <property type="molecule type" value="Genomic_DNA"/>
</dbReference>
<dbReference type="InterPro" id="IPR006913">
    <property type="entry name" value="CENP-V/GFA"/>
</dbReference>
<dbReference type="PANTHER" id="PTHR33337">
    <property type="entry name" value="GFA DOMAIN-CONTAINING PROTEIN"/>
    <property type="match status" value="1"/>
</dbReference>
<dbReference type="InterPro" id="IPR011057">
    <property type="entry name" value="Mss4-like_sf"/>
</dbReference>
<comment type="caution">
    <text evidence="6">The sequence shown here is derived from an EMBL/GenBank/DDBJ whole genome shotgun (WGS) entry which is preliminary data.</text>
</comment>
<organism evidence="6 7">
    <name type="scientific">Phenylobacterium terrae</name>
    <dbReference type="NCBI Taxonomy" id="2665495"/>
    <lineage>
        <taxon>Bacteria</taxon>
        <taxon>Pseudomonadati</taxon>
        <taxon>Pseudomonadota</taxon>
        <taxon>Alphaproteobacteria</taxon>
        <taxon>Caulobacterales</taxon>
        <taxon>Caulobacteraceae</taxon>
        <taxon>Phenylobacterium</taxon>
    </lineage>
</organism>
<dbReference type="RefSeq" id="WP_377280579.1">
    <property type="nucleotide sequence ID" value="NZ_JBHRSI010000001.1"/>
</dbReference>
<name>A0ABW4MY06_9CAUL</name>
<protein>
    <submittedName>
        <fullName evidence="6">GFA family protein</fullName>
    </submittedName>
</protein>
<dbReference type="SUPFAM" id="SSF51316">
    <property type="entry name" value="Mss4-like"/>
    <property type="match status" value="1"/>
</dbReference>
<gene>
    <name evidence="6" type="ORF">ACFSC0_03070</name>
</gene>
<feature type="domain" description="CENP-V/GFA" evidence="5">
    <location>
        <begin position="3"/>
        <end position="105"/>
    </location>
</feature>